<proteinExistence type="predicted"/>
<dbReference type="Proteomes" id="UP000243887">
    <property type="component" value="Unassembled WGS sequence"/>
</dbReference>
<evidence type="ECO:0000259" key="3">
    <source>
        <dbReference type="Pfam" id="PF00326"/>
    </source>
</evidence>
<sequence length="830" mass="97285">MGIKKLVFLLLSFCCSTISLAVQRDSISIDPRWNYWHVDAIAPNGNWTFVYQIYPNNLNHNKAYAVHTDTKQKVEVTAIGLTQFTNNDFLIGKKELETVEVNLTSEKQNSLGVLKQQDWIEDNQTLCYITEQNELVLKKYSKKGSQIIWCKKGISKYHLNPAKTRLLYQKEGNTILFQLDLKTLEEKQLVDITETLPYQLEWNSQENAIALSLKEKDILYIDAKKGVSRFIELPKANASISEVQISFFTNDDFYISYRIDHATKDPTKDYLDIWNGNDRQLKYKVLEKKEGDLKAFIYNQSTDKLKELPRSYKYEYLNIGIPNYLLVYDPLELQDYSQVFENVRYRILDLKTMQEKGDLATAVNFQSLYNKAPNGKFLLYPNKDIWEVYDFESHKRTIIPHTDTRSTPFWTEDSKSIFYQDGQNILAYNLENQQTKAITNFKEKNRFRFVNTIRKPNSTFVVSNNPFIFSSHIEDYKTSYYSLFKNKITKLVDSSENKLNTQYLNNGVSKDRKTVVWTEENYNLPQTVKVYRNEKVSTLLEPEVPTELYSWRKQKVIHYKDKFGVDLSGILWYPKDYNSIKKYPMVTWIYERLGYLRSEFKIPSLFNQSGFNRALKNDEGYFVFMPDTYVSEEGPGLSAVECVTKGIEVITAMEPSIDKTKLGLIGTSFGGYETSFILGNSKLFAAGISGAGIHDLINFTYEYNYNLRIPNWYRVEGPQQDLRETFDKNPSKYYNNSPIHFAQNFETPMLLWTGLKDYNVHWEQTRHMYIALQRYKKSVIALFYKNAGHSLSVNNEQKDLTIKVLDWFNYYLIEKKETEWINKGVNYNTY</sequence>
<name>A0A1I3PE58_9FLAO</name>
<dbReference type="SUPFAM" id="SSF53474">
    <property type="entry name" value="alpha/beta-Hydrolases"/>
    <property type="match status" value="1"/>
</dbReference>
<dbReference type="InterPro" id="IPR001375">
    <property type="entry name" value="Peptidase_S9_cat"/>
</dbReference>
<feature type="chain" id="PRO_5017198661" evidence="2">
    <location>
        <begin position="22"/>
        <end position="830"/>
    </location>
</feature>
<dbReference type="SUPFAM" id="SSF82171">
    <property type="entry name" value="DPP6 N-terminal domain-like"/>
    <property type="match status" value="1"/>
</dbReference>
<dbReference type="PANTHER" id="PTHR42776">
    <property type="entry name" value="SERINE PEPTIDASE S9 FAMILY MEMBER"/>
    <property type="match status" value="1"/>
</dbReference>
<dbReference type="GO" id="GO:0006508">
    <property type="term" value="P:proteolysis"/>
    <property type="evidence" value="ECO:0007669"/>
    <property type="project" value="InterPro"/>
</dbReference>
<dbReference type="STRING" id="1150112.SAMN04487893_10490"/>
<dbReference type="EMBL" id="FORU01000004">
    <property type="protein sequence ID" value="SFJ19825.1"/>
    <property type="molecule type" value="Genomic_DNA"/>
</dbReference>
<feature type="signal peptide" evidence="2">
    <location>
        <begin position="1"/>
        <end position="21"/>
    </location>
</feature>
<dbReference type="Pfam" id="PF00326">
    <property type="entry name" value="Peptidase_S9"/>
    <property type="match status" value="1"/>
</dbReference>
<dbReference type="Gene3D" id="3.40.50.1820">
    <property type="entry name" value="alpha/beta hydrolase"/>
    <property type="match status" value="1"/>
</dbReference>
<evidence type="ECO:0000313" key="4">
    <source>
        <dbReference type="EMBL" id="SFJ19825.1"/>
    </source>
</evidence>
<accession>A0A1I3PE58</accession>
<dbReference type="OrthoDB" id="9812921at2"/>
<dbReference type="GO" id="GO:0004252">
    <property type="term" value="F:serine-type endopeptidase activity"/>
    <property type="evidence" value="ECO:0007669"/>
    <property type="project" value="TreeGrafter"/>
</dbReference>
<evidence type="ECO:0000256" key="1">
    <source>
        <dbReference type="ARBA" id="ARBA00022801"/>
    </source>
</evidence>
<feature type="domain" description="Peptidase S9 prolyl oligopeptidase catalytic" evidence="3">
    <location>
        <begin position="645"/>
        <end position="812"/>
    </location>
</feature>
<keyword evidence="1" id="KW-0378">Hydrolase</keyword>
<reference evidence="5" key="1">
    <citation type="submission" date="2016-10" db="EMBL/GenBank/DDBJ databases">
        <authorList>
            <person name="Varghese N."/>
            <person name="Submissions S."/>
        </authorList>
    </citation>
    <scope>NUCLEOTIDE SEQUENCE [LARGE SCALE GENOMIC DNA]</scope>
    <source>
        <strain evidence="5">DSM 26542</strain>
    </source>
</reference>
<evidence type="ECO:0000256" key="2">
    <source>
        <dbReference type="SAM" id="SignalP"/>
    </source>
</evidence>
<organism evidence="4 5">
    <name type="scientific">Myroides guanonis</name>
    <dbReference type="NCBI Taxonomy" id="1150112"/>
    <lineage>
        <taxon>Bacteria</taxon>
        <taxon>Pseudomonadati</taxon>
        <taxon>Bacteroidota</taxon>
        <taxon>Flavobacteriia</taxon>
        <taxon>Flavobacteriales</taxon>
        <taxon>Flavobacteriaceae</taxon>
        <taxon>Myroides</taxon>
    </lineage>
</organism>
<dbReference type="PANTHER" id="PTHR42776:SF4">
    <property type="entry name" value="ACYLAMINO-ACID-RELEASING ENZYME"/>
    <property type="match status" value="1"/>
</dbReference>
<protein>
    <submittedName>
        <fullName evidence="4">Prolyl oligopeptidase family protein</fullName>
    </submittedName>
</protein>
<keyword evidence="2" id="KW-0732">Signal</keyword>
<gene>
    <name evidence="4" type="ORF">SAMN04487893_10490</name>
</gene>
<keyword evidence="5" id="KW-1185">Reference proteome</keyword>
<dbReference type="RefSeq" id="WP_090678383.1">
    <property type="nucleotide sequence ID" value="NZ_FORU01000004.1"/>
</dbReference>
<evidence type="ECO:0000313" key="5">
    <source>
        <dbReference type="Proteomes" id="UP000243887"/>
    </source>
</evidence>
<dbReference type="AlphaFoldDB" id="A0A1I3PE58"/>
<dbReference type="InterPro" id="IPR029058">
    <property type="entry name" value="AB_hydrolase_fold"/>
</dbReference>